<dbReference type="Gene3D" id="1.20.1510.10">
    <property type="entry name" value="Cation efflux protein transmembrane domain"/>
    <property type="match status" value="1"/>
</dbReference>
<dbReference type="AlphaFoldDB" id="A0A645B8Y3"/>
<dbReference type="GO" id="GO:0005385">
    <property type="term" value="F:zinc ion transmembrane transporter activity"/>
    <property type="evidence" value="ECO:0007669"/>
    <property type="project" value="TreeGrafter"/>
</dbReference>
<feature type="transmembrane region" description="Helical" evidence="5">
    <location>
        <begin position="222"/>
        <end position="239"/>
    </location>
</feature>
<evidence type="ECO:0000256" key="4">
    <source>
        <dbReference type="ARBA" id="ARBA00023136"/>
    </source>
</evidence>
<evidence type="ECO:0000256" key="3">
    <source>
        <dbReference type="ARBA" id="ARBA00022989"/>
    </source>
</evidence>
<evidence type="ECO:0000256" key="2">
    <source>
        <dbReference type="ARBA" id="ARBA00022692"/>
    </source>
</evidence>
<dbReference type="InterPro" id="IPR050681">
    <property type="entry name" value="CDF/SLC30A"/>
</dbReference>
<evidence type="ECO:0000256" key="1">
    <source>
        <dbReference type="ARBA" id="ARBA00004141"/>
    </source>
</evidence>
<organism evidence="7">
    <name type="scientific">bioreactor metagenome</name>
    <dbReference type="NCBI Taxonomy" id="1076179"/>
    <lineage>
        <taxon>unclassified sequences</taxon>
        <taxon>metagenomes</taxon>
        <taxon>ecological metagenomes</taxon>
    </lineage>
</organism>
<feature type="transmembrane region" description="Helical" evidence="5">
    <location>
        <begin position="180"/>
        <end position="201"/>
    </location>
</feature>
<dbReference type="EMBL" id="VSSQ01018595">
    <property type="protein sequence ID" value="MPM61920.1"/>
    <property type="molecule type" value="Genomic_DNA"/>
</dbReference>
<feature type="domain" description="Cation efflux protein transmembrane" evidence="6">
    <location>
        <begin position="92"/>
        <end position="264"/>
    </location>
</feature>
<dbReference type="GO" id="GO:0046872">
    <property type="term" value="F:metal ion binding"/>
    <property type="evidence" value="ECO:0007669"/>
    <property type="project" value="InterPro"/>
</dbReference>
<dbReference type="Gene3D" id="3.30.70.100">
    <property type="match status" value="1"/>
</dbReference>
<keyword evidence="4 5" id="KW-0472">Membrane</keyword>
<keyword evidence="3 5" id="KW-1133">Transmembrane helix</keyword>
<accession>A0A645B8Y3</accession>
<dbReference type="SUPFAM" id="SSF161111">
    <property type="entry name" value="Cation efflux protein transmembrane domain-like"/>
    <property type="match status" value="1"/>
</dbReference>
<feature type="transmembrane region" description="Helical" evidence="5">
    <location>
        <begin position="124"/>
        <end position="142"/>
    </location>
</feature>
<feature type="transmembrane region" description="Helical" evidence="5">
    <location>
        <begin position="90"/>
        <end position="112"/>
    </location>
</feature>
<dbReference type="InterPro" id="IPR058533">
    <property type="entry name" value="Cation_efflux_TM"/>
</dbReference>
<sequence length="267" mass="29334">MQKTIFHIKEMDCPSEEELVRMKLDEIPDIARIDINIQDRKATIFHRANTAEIETLLNELKLGSSLVSSEVVEEKLSGADENKNRKQKKILWTVLFINFGFFVIEMGTGLVSRSMGLVADSLDMLADAFMYAISLFAVGKAVSTKKKVAGAIGYFQILLASTGLFEVARRFIFNESTPDFQFMIGISILALAANGISLYILEKAKSNEAHIRASMICTSNDVIMNLGVIVGGILVFLLDSAIPDLVVGVVVFGVVIRGALRILKLAK</sequence>
<comment type="caution">
    <text evidence="7">The sequence shown here is derived from an EMBL/GenBank/DDBJ whole genome shotgun (WGS) entry which is preliminary data.</text>
</comment>
<gene>
    <name evidence="7" type="primary">zitB_9</name>
    <name evidence="7" type="ORF">SDC9_108784</name>
</gene>
<dbReference type="Pfam" id="PF01545">
    <property type="entry name" value="Cation_efflux"/>
    <property type="match status" value="1"/>
</dbReference>
<evidence type="ECO:0000259" key="6">
    <source>
        <dbReference type="Pfam" id="PF01545"/>
    </source>
</evidence>
<keyword evidence="2 5" id="KW-0812">Transmembrane</keyword>
<feature type="transmembrane region" description="Helical" evidence="5">
    <location>
        <begin position="245"/>
        <end position="263"/>
    </location>
</feature>
<evidence type="ECO:0000256" key="5">
    <source>
        <dbReference type="SAM" id="Phobius"/>
    </source>
</evidence>
<dbReference type="InterPro" id="IPR036163">
    <property type="entry name" value="HMA_dom_sf"/>
</dbReference>
<dbReference type="SUPFAM" id="SSF55008">
    <property type="entry name" value="HMA, heavy metal-associated domain"/>
    <property type="match status" value="1"/>
</dbReference>
<reference evidence="7" key="1">
    <citation type="submission" date="2019-08" db="EMBL/GenBank/DDBJ databases">
        <authorList>
            <person name="Kucharzyk K."/>
            <person name="Murdoch R.W."/>
            <person name="Higgins S."/>
            <person name="Loffler F."/>
        </authorList>
    </citation>
    <scope>NUCLEOTIDE SEQUENCE</scope>
</reference>
<dbReference type="PANTHER" id="PTHR11562:SF17">
    <property type="entry name" value="RE54080P-RELATED"/>
    <property type="match status" value="1"/>
</dbReference>
<evidence type="ECO:0000313" key="7">
    <source>
        <dbReference type="EMBL" id="MPM61920.1"/>
    </source>
</evidence>
<dbReference type="GO" id="GO:0005886">
    <property type="term" value="C:plasma membrane"/>
    <property type="evidence" value="ECO:0007669"/>
    <property type="project" value="TreeGrafter"/>
</dbReference>
<feature type="transmembrane region" description="Helical" evidence="5">
    <location>
        <begin position="149"/>
        <end position="168"/>
    </location>
</feature>
<comment type="subcellular location">
    <subcellularLocation>
        <location evidence="1">Membrane</location>
        <topology evidence="1">Multi-pass membrane protein</topology>
    </subcellularLocation>
</comment>
<protein>
    <submittedName>
        <fullName evidence="7">Zinc transporter ZitB</fullName>
    </submittedName>
</protein>
<dbReference type="PANTHER" id="PTHR11562">
    <property type="entry name" value="CATION EFFLUX PROTEIN/ ZINC TRANSPORTER"/>
    <property type="match status" value="1"/>
</dbReference>
<proteinExistence type="predicted"/>
<dbReference type="InterPro" id="IPR027469">
    <property type="entry name" value="Cation_efflux_TMD_sf"/>
</dbReference>
<name>A0A645B8Y3_9ZZZZ</name>